<gene>
    <name evidence="1" type="ORF">F4820DRAFT_440666</name>
</gene>
<accession>A0ACB9YID3</accession>
<proteinExistence type="predicted"/>
<evidence type="ECO:0000313" key="2">
    <source>
        <dbReference type="Proteomes" id="UP001497700"/>
    </source>
</evidence>
<comment type="caution">
    <text evidence="1">The sequence shown here is derived from an EMBL/GenBank/DDBJ whole genome shotgun (WGS) entry which is preliminary data.</text>
</comment>
<dbReference type="EMBL" id="MU393654">
    <property type="protein sequence ID" value="KAI4859133.1"/>
    <property type="molecule type" value="Genomic_DNA"/>
</dbReference>
<sequence length="636" mass="72263">MCYLNASNATISAQHLFIAVLMLCQVCKGGLENMGKATLPYFYEGERPIYGHHRDRESFDRSALQGCVMCSDFPFHDPRDDQGKNERDPGFFSTFWVSYEGYNRCMNVNSDRGSKMILLVQLQEPPFIKDTLNFNIGCSTDSMRTWSMIFDWMKTCSQLHDRCKRKIEGDRYMPTRLLKISKHQSSVSRSHLSFQLVGGSQCPQGLSYVTLSYRWGSKHLEKSLRLLQSTAARLGEPNSIHHLPKTLRDAMDIADRFGIHYIWIDRLCIYQDSIEDWHREAGMMQDVYRNASFCISALGATDDEGGCFFPRDPALVAPTTIKLSGVDEIYRADLEDTAWCTAFQHEPLIERAWVLQERLMSRRTIHFGSRQVFWECSEAHACETHPEGFGEFSPMAESSGTKSDERQKTSDSSLWKQLIATPTIPGTTKDPHARIHADWGAVVSLYSDTRLTISSDKLVAVSGLAKDVRRALQSLKPGQHRYLAGLWEEVLMETLVWCVKVESPAERVASYRAPSWSWASLDGRLFMPDAFHQDTMELSSLKSADMKFISEDDTREIKSGILTLDGPTCLVEASILSSNRASANTFRRGEDHLVVEFRKADQSWLPSVPDQRERPTGEPAKLTKTHLFYLHVSQPT</sequence>
<keyword evidence="2" id="KW-1185">Reference proteome</keyword>
<protein>
    <submittedName>
        <fullName evidence="1">HET-domain-containing protein</fullName>
    </submittedName>
</protein>
<evidence type="ECO:0000313" key="1">
    <source>
        <dbReference type="EMBL" id="KAI4859133.1"/>
    </source>
</evidence>
<reference evidence="1 2" key="1">
    <citation type="journal article" date="2022" name="New Phytol.">
        <title>Ecological generalism drives hyperdiversity of secondary metabolite gene clusters in xylarialean endophytes.</title>
        <authorList>
            <person name="Franco M.E.E."/>
            <person name="Wisecaver J.H."/>
            <person name="Arnold A.E."/>
            <person name="Ju Y.M."/>
            <person name="Slot J.C."/>
            <person name="Ahrendt S."/>
            <person name="Moore L.P."/>
            <person name="Eastman K.E."/>
            <person name="Scott K."/>
            <person name="Konkel Z."/>
            <person name="Mondo S.J."/>
            <person name="Kuo A."/>
            <person name="Hayes R.D."/>
            <person name="Haridas S."/>
            <person name="Andreopoulos B."/>
            <person name="Riley R."/>
            <person name="LaButti K."/>
            <person name="Pangilinan J."/>
            <person name="Lipzen A."/>
            <person name="Amirebrahimi M."/>
            <person name="Yan J."/>
            <person name="Adam C."/>
            <person name="Keymanesh K."/>
            <person name="Ng V."/>
            <person name="Louie K."/>
            <person name="Northen T."/>
            <person name="Drula E."/>
            <person name="Henrissat B."/>
            <person name="Hsieh H.M."/>
            <person name="Youens-Clark K."/>
            <person name="Lutzoni F."/>
            <person name="Miadlikowska J."/>
            <person name="Eastwood D.C."/>
            <person name="Hamelin R.C."/>
            <person name="Grigoriev I.V."/>
            <person name="U'Ren J.M."/>
        </authorList>
    </citation>
    <scope>NUCLEOTIDE SEQUENCE [LARGE SCALE GENOMIC DNA]</scope>
    <source>
        <strain evidence="1 2">CBS 119005</strain>
    </source>
</reference>
<feature type="non-terminal residue" evidence="1">
    <location>
        <position position="636"/>
    </location>
</feature>
<dbReference type="Proteomes" id="UP001497700">
    <property type="component" value="Unassembled WGS sequence"/>
</dbReference>
<organism evidence="1 2">
    <name type="scientific">Hypoxylon rubiginosum</name>
    <dbReference type="NCBI Taxonomy" id="110542"/>
    <lineage>
        <taxon>Eukaryota</taxon>
        <taxon>Fungi</taxon>
        <taxon>Dikarya</taxon>
        <taxon>Ascomycota</taxon>
        <taxon>Pezizomycotina</taxon>
        <taxon>Sordariomycetes</taxon>
        <taxon>Xylariomycetidae</taxon>
        <taxon>Xylariales</taxon>
        <taxon>Hypoxylaceae</taxon>
        <taxon>Hypoxylon</taxon>
    </lineage>
</organism>
<name>A0ACB9YID3_9PEZI</name>